<name>A0AAN1BNP1_RHIET</name>
<dbReference type="EC" id="4.1.1.44" evidence="2"/>
<keyword evidence="2" id="KW-0614">Plasmid</keyword>
<evidence type="ECO:0000313" key="2">
    <source>
        <dbReference type="EMBL" id="ARQ14422.1"/>
    </source>
</evidence>
<keyword evidence="2" id="KW-0456">Lyase</keyword>
<dbReference type="RefSeq" id="WP_086084429.1">
    <property type="nucleotide sequence ID" value="NZ_CP020911.1"/>
</dbReference>
<dbReference type="GO" id="GO:0051920">
    <property type="term" value="F:peroxiredoxin activity"/>
    <property type="evidence" value="ECO:0007669"/>
    <property type="project" value="InterPro"/>
</dbReference>
<gene>
    <name evidence="2" type="primary">pcaC-2</name>
    <name evidence="2" type="ORF">NXC12_PE00829</name>
</gene>
<dbReference type="InterPro" id="IPR052512">
    <property type="entry name" value="4CMD/NDH-1_regulator"/>
</dbReference>
<evidence type="ECO:0000313" key="3">
    <source>
        <dbReference type="Proteomes" id="UP000194159"/>
    </source>
</evidence>
<organism evidence="2 3">
    <name type="scientific">Rhizobium etli</name>
    <dbReference type="NCBI Taxonomy" id="29449"/>
    <lineage>
        <taxon>Bacteria</taxon>
        <taxon>Pseudomonadati</taxon>
        <taxon>Pseudomonadota</taxon>
        <taxon>Alphaproteobacteria</taxon>
        <taxon>Hyphomicrobiales</taxon>
        <taxon>Rhizobiaceae</taxon>
        <taxon>Rhizobium/Agrobacterium group</taxon>
        <taxon>Rhizobium</taxon>
    </lineage>
</organism>
<dbReference type="InterPro" id="IPR003779">
    <property type="entry name" value="CMD-like"/>
</dbReference>
<dbReference type="SUPFAM" id="SSF69118">
    <property type="entry name" value="AhpD-like"/>
    <property type="match status" value="1"/>
</dbReference>
<dbReference type="InterPro" id="IPR029032">
    <property type="entry name" value="AhpD-like"/>
</dbReference>
<proteinExistence type="predicted"/>
<accession>A0AAN1BNP1</accession>
<dbReference type="PANTHER" id="PTHR33570">
    <property type="entry name" value="4-CARBOXYMUCONOLACTONE DECARBOXYLASE FAMILY PROTEIN"/>
    <property type="match status" value="1"/>
</dbReference>
<dbReference type="AlphaFoldDB" id="A0AAN1BNP1"/>
<geneLocation type="plasmid" evidence="3">
    <name>pretnxc12e</name>
</geneLocation>
<reference evidence="2 3" key="1">
    <citation type="submission" date="2017-04" db="EMBL/GenBank/DDBJ databases">
        <title>Complete genome sequences of Rhizobium genomic linages associated to common bean (phaseolus vulgaris).</title>
        <authorList>
            <person name="Santamaria R.I."/>
            <person name="Bustos P."/>
            <person name="Perez-Carrascal O."/>
            <person name="Martinez-Flores I."/>
            <person name="Juarez S."/>
            <person name="Lozano L."/>
            <person name="Miranda F."/>
            <person name="Vinuesa P."/>
            <person name="Martinez-Romero E."/>
            <person name="Cevallos M.A."/>
            <person name="Romero D."/>
            <person name="Davila G."/>
            <person name="Gonzalez V."/>
        </authorList>
    </citation>
    <scope>NUCLEOTIDE SEQUENCE [LARGE SCALE GENOMIC DNA]</scope>
    <source>
        <strain evidence="2 3">NXC12</strain>
        <plasmid evidence="3">pretnxc12e</plasmid>
    </source>
</reference>
<dbReference type="Proteomes" id="UP000194159">
    <property type="component" value="Plasmid pRetNXC12e"/>
</dbReference>
<sequence>MTKSERFEQGLKNRQEVVGAEYVERAYDKAGDFGRDFQDIVTEYCWGASWGRQALSRRDRSLLNVVILGTLGRNAELALHLRGALRNGVTVDEIRDALIHLSIYSGIPAGVEAFRIAQDVLNDWNAAHTDATEEKGQQQ</sequence>
<dbReference type="GO" id="GO:0047575">
    <property type="term" value="F:4-carboxymuconolactone decarboxylase activity"/>
    <property type="evidence" value="ECO:0007669"/>
    <property type="project" value="UniProtKB-EC"/>
</dbReference>
<protein>
    <submittedName>
        <fullName evidence="2">4-carboxymuconolactone decarboxylase 2</fullName>
        <ecNumber evidence="2">4.1.1.44</ecNumber>
    </submittedName>
</protein>
<dbReference type="PANTHER" id="PTHR33570:SF2">
    <property type="entry name" value="CARBOXYMUCONOLACTONE DECARBOXYLASE-LIKE DOMAIN-CONTAINING PROTEIN"/>
    <property type="match status" value="1"/>
</dbReference>
<feature type="domain" description="Carboxymuconolactone decarboxylase-like" evidence="1">
    <location>
        <begin position="36"/>
        <end position="119"/>
    </location>
</feature>
<dbReference type="Gene3D" id="1.20.1290.10">
    <property type="entry name" value="AhpD-like"/>
    <property type="match status" value="1"/>
</dbReference>
<dbReference type="EMBL" id="CP020911">
    <property type="protein sequence ID" value="ARQ14422.1"/>
    <property type="molecule type" value="Genomic_DNA"/>
</dbReference>
<evidence type="ECO:0000259" key="1">
    <source>
        <dbReference type="Pfam" id="PF02627"/>
    </source>
</evidence>
<dbReference type="Pfam" id="PF02627">
    <property type="entry name" value="CMD"/>
    <property type="match status" value="1"/>
</dbReference>